<evidence type="ECO:0000256" key="4">
    <source>
        <dbReference type="SAM" id="MobiDB-lite"/>
    </source>
</evidence>
<reference evidence="5 6" key="1">
    <citation type="journal article" date="2016" name="Nat. Commun.">
        <title>Thousands of microbial genomes shed light on interconnected biogeochemical processes in an aquifer system.</title>
        <authorList>
            <person name="Anantharaman K."/>
            <person name="Brown C.T."/>
            <person name="Hug L.A."/>
            <person name="Sharon I."/>
            <person name="Castelle C.J."/>
            <person name="Probst A.J."/>
            <person name="Thomas B.C."/>
            <person name="Singh A."/>
            <person name="Wilkins M.J."/>
            <person name="Karaoz U."/>
            <person name="Brodie E.L."/>
            <person name="Williams K.H."/>
            <person name="Hubbard S.S."/>
            <person name="Banfield J.F."/>
        </authorList>
    </citation>
    <scope>NUCLEOTIDE SEQUENCE [LARGE SCALE GENOMIC DNA]</scope>
</reference>
<feature type="compositionally biased region" description="Basic and acidic residues" evidence="4">
    <location>
        <begin position="137"/>
        <end position="151"/>
    </location>
</feature>
<dbReference type="Pfam" id="PF01668">
    <property type="entry name" value="SmpB"/>
    <property type="match status" value="1"/>
</dbReference>
<dbReference type="CDD" id="cd09294">
    <property type="entry name" value="SmpB"/>
    <property type="match status" value="1"/>
</dbReference>
<proteinExistence type="inferred from homology"/>
<comment type="similarity">
    <text evidence="3">Belongs to the SmpB family.</text>
</comment>
<accession>A0A1F4UZ44</accession>
<dbReference type="Gene3D" id="2.40.280.10">
    <property type="match status" value="1"/>
</dbReference>
<evidence type="ECO:0000313" key="5">
    <source>
        <dbReference type="EMBL" id="OGC50176.1"/>
    </source>
</evidence>
<evidence type="ECO:0000256" key="3">
    <source>
        <dbReference type="HAMAP-Rule" id="MF_00023"/>
    </source>
</evidence>
<dbReference type="GO" id="GO:0070930">
    <property type="term" value="P:trans-translation-dependent protein tagging"/>
    <property type="evidence" value="ECO:0007669"/>
    <property type="project" value="TreeGrafter"/>
</dbReference>
<keyword evidence="1 3" id="KW-0963">Cytoplasm</keyword>
<gene>
    <name evidence="3" type="primary">smpB</name>
    <name evidence="5" type="ORF">A3A69_01005</name>
</gene>
<dbReference type="InterPro" id="IPR020081">
    <property type="entry name" value="SsrA-bd_prot_CS"/>
</dbReference>
<dbReference type="PROSITE" id="PS01317">
    <property type="entry name" value="SSRP"/>
    <property type="match status" value="1"/>
</dbReference>
<evidence type="ECO:0000313" key="6">
    <source>
        <dbReference type="Proteomes" id="UP000177458"/>
    </source>
</evidence>
<dbReference type="InterPro" id="IPR000037">
    <property type="entry name" value="SsrA-bd_prot"/>
</dbReference>
<dbReference type="HAMAP" id="MF_00023">
    <property type="entry name" value="SmpB"/>
    <property type="match status" value="1"/>
</dbReference>
<dbReference type="PANTHER" id="PTHR30308:SF2">
    <property type="entry name" value="SSRA-BINDING PROTEIN"/>
    <property type="match status" value="1"/>
</dbReference>
<protein>
    <recommendedName>
        <fullName evidence="3">SsrA-binding protein</fullName>
    </recommendedName>
    <alternativeName>
        <fullName evidence="3">Small protein B</fullName>
    </alternativeName>
</protein>
<dbReference type="GO" id="GO:0070929">
    <property type="term" value="P:trans-translation"/>
    <property type="evidence" value="ECO:0007669"/>
    <property type="project" value="UniProtKB-UniRule"/>
</dbReference>
<dbReference type="GO" id="GO:0005829">
    <property type="term" value="C:cytosol"/>
    <property type="evidence" value="ECO:0007669"/>
    <property type="project" value="TreeGrafter"/>
</dbReference>
<dbReference type="GO" id="GO:0003723">
    <property type="term" value="F:RNA binding"/>
    <property type="evidence" value="ECO:0007669"/>
    <property type="project" value="UniProtKB-UniRule"/>
</dbReference>
<dbReference type="Proteomes" id="UP000177458">
    <property type="component" value="Unassembled WGS sequence"/>
</dbReference>
<name>A0A1F4UZ44_UNCKA</name>
<dbReference type="NCBIfam" id="NF003843">
    <property type="entry name" value="PRK05422.1"/>
    <property type="match status" value="1"/>
</dbReference>
<sequence length="158" mass="18201">MLLVKNRSASFDYELLEKFTAGIVLKGYEVKAVKEKRANLSGAYVHLLGDKELYVINMYIGKYSKQSQKSAETDLRRTRKLLLTGSEIEKVRRMLQQKGRTVVPTALLLEHNLVKLEFAIAKGLKQAQKRHLEKEKQIKKDLESESKELNRSEGFTDF</sequence>
<comment type="function">
    <text evidence="3">Required for rescue of stalled ribosomes mediated by trans-translation. Binds to transfer-messenger RNA (tmRNA), required for stable association of tmRNA with ribosomes. tmRNA and SmpB together mimic tRNA shape, replacing the anticodon stem-loop with SmpB. tmRNA is encoded by the ssrA gene; the 2 termini fold to resemble tRNA(Ala) and it encodes a 'tag peptide', a short internal open reading frame. During trans-translation Ala-aminoacylated tmRNA acts like a tRNA, entering the A-site of stalled ribosomes, displacing the stalled mRNA. The ribosome then switches to translate the ORF on the tmRNA; the nascent peptide is terminated with the 'tag peptide' encoded by the tmRNA and targeted for degradation. The ribosome is freed to recommence translation, which seems to be the essential function of trans-translation.</text>
</comment>
<evidence type="ECO:0000256" key="1">
    <source>
        <dbReference type="ARBA" id="ARBA00022490"/>
    </source>
</evidence>
<organism evidence="5 6">
    <name type="scientific">candidate division WWE3 bacterium RIFCSPLOWO2_01_FULL_37_15</name>
    <dbReference type="NCBI Taxonomy" id="1802622"/>
    <lineage>
        <taxon>Bacteria</taxon>
        <taxon>Katanobacteria</taxon>
    </lineage>
</organism>
<evidence type="ECO:0000256" key="2">
    <source>
        <dbReference type="ARBA" id="ARBA00022884"/>
    </source>
</evidence>
<dbReference type="AlphaFoldDB" id="A0A1F4UZ44"/>
<comment type="caution">
    <text evidence="5">The sequence shown here is derived from an EMBL/GenBank/DDBJ whole genome shotgun (WGS) entry which is preliminary data.</text>
</comment>
<dbReference type="PANTHER" id="PTHR30308">
    <property type="entry name" value="TMRNA-BINDING COMPONENT OF TRANS-TRANSLATION TAGGING COMPLEX"/>
    <property type="match status" value="1"/>
</dbReference>
<dbReference type="InterPro" id="IPR023620">
    <property type="entry name" value="SmpB"/>
</dbReference>
<dbReference type="EMBL" id="MEVF01000008">
    <property type="protein sequence ID" value="OGC50176.1"/>
    <property type="molecule type" value="Genomic_DNA"/>
</dbReference>
<keyword evidence="2 3" id="KW-0694">RNA-binding</keyword>
<dbReference type="SUPFAM" id="SSF74982">
    <property type="entry name" value="Small protein B (SmpB)"/>
    <property type="match status" value="1"/>
</dbReference>
<comment type="subcellular location">
    <subcellularLocation>
        <location evidence="3">Cytoplasm</location>
    </subcellularLocation>
    <text evidence="3">The tmRNA-SmpB complex associates with stalled 70S ribosomes.</text>
</comment>
<dbReference type="NCBIfam" id="TIGR00086">
    <property type="entry name" value="smpB"/>
    <property type="match status" value="1"/>
</dbReference>
<feature type="region of interest" description="Disordered" evidence="4">
    <location>
        <begin position="137"/>
        <end position="158"/>
    </location>
</feature>